<dbReference type="Gene3D" id="3.30.70.370">
    <property type="match status" value="1"/>
</dbReference>
<dbReference type="SMART" id="SM00482">
    <property type="entry name" value="POLAc"/>
    <property type="match status" value="1"/>
</dbReference>
<sequence>MMRRRLACKAIIPLSASIDAATMRYRCSTAAGANFIHSASSPLQKCASTMTAASSCAISVQRAGYVAAPTAVLRQGLSVVKQSLDPETTLLARGGYTLFVLAHVGDSSFGLYCPTTSKFIALNSTDVAAAVAFLGACAPTTDDDARRFAGGSIIFPEDNSAVSVNFCQAIKKQSHNLHRVVIGPDAWSIVFDSFRAQKEHVRALTLPEGFEHASVLMSNKRFVPLNIPQGFKPTSATGNDIAAAALTSQDVDGAVNSTARRALVVWDALLGVHKRFGVVGSKKLLNPIDAVVRRAVKAVNIFGVDLDNRLGRGSVVEGITMVATIYNAQTGTNTVHQIRNLSDETIKLNTLTTLLYGEGTSSMTVLIPSPRTKEQQLLMFARVCKPKCPFFVIQPQELAPIFSVPAASFNFTETNDPKGPKTCKRDFATQQQIASGAAHHHSSSTTASATSPSGDGTTSPSPPSTPPPPANRPVFLNNVTRDTSVAIALEAWVNNIYKNEARLQREQAAQRSIARYLIVDLETTTKKRYKRIANPFTKENHIVMSGALDYQGNMFMPEEYFTKEVSQAYHDQGLCAKNFNVKGSSSKSLFLPPLDGYDVLVGHNFKFDLLHLWQDAELRAFLKRGGKIWDTMYGEYLLTGHQVKLGRGAGLEDVAKSYGGQIPKLDEVKQAWATGKQTYDIPYATLKEYLIGDLKNTALIFGKHLDRALVQRQVIICNAPPNLDEVKQAWATGKQTYDIPYATLKEYLIGDLKNTSLIFGKHLDRALVQRQVIICNARMDSLLATTEMEFNGLKTDVPLAVKQSNELVGKAVALRQDLDSYIPDEIPPKLRKFYNWASNQMLIPYFFGGKVKLNTANRESKPVTGEKTSRHLVFSTEDVHYPTTSYPTGVYLSSVQNVAGAGDCVVVTSSGDAEKGTRVFTTCIDAYMKMCGFRKSSTLADSMSKVLVPISRATGTIAGPADAIANLLPERVVFLYAGVELDANTKALKQLVFLQSDTKQETVLDCVISPSNTAATIAAKFEEYLRSVATTSTLALLPADDMIDPSMTPDAFATAQIIIVARDAPFSFRRALDEHSPELRAAIARRTGDVVEQKKAAPPLTSDAAAAATTEVVVPSAGNAASLNLADRFALSFADATSTMLFYYAQYSDDVVQAYDSKSKKWAAVDPNWIVKPEWIPVPKGKNRLPMLPFIVEKEEHEAPLAWCRRYRDMFEHIAQKTYEYEAKQPLEPKKARKNSPPPKADEALPLLLRRRPAIQSGITTMDPSKRGRLTLMMLFGRLAGTSHDAIVEPSAFSDTVEVPLKGKLSFYFKQDSSREMDLITAKFRSPLTRQLQVGDDSLTYFSKTHKDPAAGTIMELRGMEKLLGTYYEHTEGGTGMVSLTHSIDSCIHHELVHNKTNTGRLASSNPNCQNIPKEDKSPLREMFVSRFAPHGKCIEVDYSQLEVITLAALSNDRQMIEDLKNNIDFHCKRVTMIRPDLSYDEVVLRAKKNKEPEFVKLRQQAKIFSFQRQYGAGVTMLSESTGLAPDQVRQLIEGEKVLYQGCDQFTNMVTLSANNYDASLQDGNRNIRGHQVYKGMFPVITGSRYVFTESDMPESMLRDKPASTKSTNFSPTHIKNYPVQGFAGEIVQIMLGCLWRHFVECNNYNGKALLTNTVHDCVWVDATEEVYLQVSNDVERILSSAREQLDHLFPEMKCGVSFGVDVVAGENMCHLRPLPKEKK</sequence>
<dbReference type="OrthoDB" id="275278at2759"/>
<dbReference type="InterPro" id="IPR001098">
    <property type="entry name" value="DNA-dir_DNA_pol_A_palm_dom"/>
</dbReference>
<keyword evidence="3" id="KW-0548">Nucleotidyltransferase</keyword>
<evidence type="ECO:0000256" key="2">
    <source>
        <dbReference type="ARBA" id="ARBA00022679"/>
    </source>
</evidence>
<dbReference type="PANTHER" id="PTHR10133:SF26">
    <property type="entry name" value="DNA-DIRECTED DNA POLYMERASE"/>
    <property type="match status" value="1"/>
</dbReference>
<dbReference type="InterPro" id="IPR043502">
    <property type="entry name" value="DNA/RNA_pol_sf"/>
</dbReference>
<protein>
    <recommendedName>
        <fullName evidence="1">DNA-directed DNA polymerase</fullName>
        <ecNumber evidence="1">2.7.7.7</ecNumber>
    </recommendedName>
</protein>
<feature type="compositionally biased region" description="Low complexity" evidence="6">
    <location>
        <begin position="443"/>
        <end position="459"/>
    </location>
</feature>
<dbReference type="GO" id="GO:0003887">
    <property type="term" value="F:DNA-directed DNA polymerase activity"/>
    <property type="evidence" value="ECO:0007669"/>
    <property type="project" value="UniProtKB-KW"/>
</dbReference>
<dbReference type="InterPro" id="IPR012337">
    <property type="entry name" value="RNaseH-like_sf"/>
</dbReference>
<organism evidence="8 9">
    <name type="scientific">Bodo saltans</name>
    <name type="common">Flagellated protozoan</name>
    <dbReference type="NCBI Taxonomy" id="75058"/>
    <lineage>
        <taxon>Eukaryota</taxon>
        <taxon>Discoba</taxon>
        <taxon>Euglenozoa</taxon>
        <taxon>Kinetoplastea</taxon>
        <taxon>Metakinetoplastina</taxon>
        <taxon>Eubodonida</taxon>
        <taxon>Bodonidae</taxon>
        <taxon>Bodo</taxon>
    </lineage>
</organism>
<dbReference type="PANTHER" id="PTHR10133">
    <property type="entry name" value="DNA POLYMERASE I"/>
    <property type="match status" value="1"/>
</dbReference>
<dbReference type="Pfam" id="PF00476">
    <property type="entry name" value="DNA_pol_A"/>
    <property type="match status" value="1"/>
</dbReference>
<dbReference type="EC" id="2.7.7.7" evidence="1"/>
<feature type="compositionally biased region" description="Pro residues" evidence="6">
    <location>
        <begin position="460"/>
        <end position="471"/>
    </location>
</feature>
<evidence type="ECO:0000256" key="5">
    <source>
        <dbReference type="ARBA" id="ARBA00049244"/>
    </source>
</evidence>
<dbReference type="SUPFAM" id="SSF56672">
    <property type="entry name" value="DNA/RNA polymerases"/>
    <property type="match status" value="1"/>
</dbReference>
<dbReference type="GO" id="GO:0003677">
    <property type="term" value="F:DNA binding"/>
    <property type="evidence" value="ECO:0007669"/>
    <property type="project" value="InterPro"/>
</dbReference>
<dbReference type="OMA" id="KGMCIEA"/>
<evidence type="ECO:0000256" key="4">
    <source>
        <dbReference type="ARBA" id="ARBA00022932"/>
    </source>
</evidence>
<dbReference type="Gene3D" id="3.30.420.10">
    <property type="entry name" value="Ribonuclease H-like superfamily/Ribonuclease H"/>
    <property type="match status" value="1"/>
</dbReference>
<dbReference type="VEuPathDB" id="TriTrypDB:BSAL_33270"/>
<feature type="region of interest" description="Disordered" evidence="6">
    <location>
        <begin position="431"/>
        <end position="476"/>
    </location>
</feature>
<dbReference type="PRINTS" id="PR00868">
    <property type="entry name" value="DNAPOLI"/>
</dbReference>
<dbReference type="PROSITE" id="PS00447">
    <property type="entry name" value="DNA_POLYMERASE_A"/>
    <property type="match status" value="1"/>
</dbReference>
<keyword evidence="2" id="KW-0808">Transferase</keyword>
<evidence type="ECO:0000256" key="1">
    <source>
        <dbReference type="ARBA" id="ARBA00012417"/>
    </source>
</evidence>
<dbReference type="InterPro" id="IPR002298">
    <property type="entry name" value="DNA_polymerase_A"/>
</dbReference>
<evidence type="ECO:0000256" key="3">
    <source>
        <dbReference type="ARBA" id="ARBA00022695"/>
    </source>
</evidence>
<dbReference type="EMBL" id="CYKH01000228">
    <property type="protein sequence ID" value="CUF02065.1"/>
    <property type="molecule type" value="Genomic_DNA"/>
</dbReference>
<name>A0A0S4IR82_BODSA</name>
<evidence type="ECO:0000256" key="6">
    <source>
        <dbReference type="SAM" id="MobiDB-lite"/>
    </source>
</evidence>
<dbReference type="SUPFAM" id="SSF53098">
    <property type="entry name" value="Ribonuclease H-like"/>
    <property type="match status" value="1"/>
</dbReference>
<keyword evidence="4" id="KW-0239">DNA-directed DNA polymerase</keyword>
<evidence type="ECO:0000259" key="7">
    <source>
        <dbReference type="SMART" id="SM00482"/>
    </source>
</evidence>
<evidence type="ECO:0000313" key="8">
    <source>
        <dbReference type="EMBL" id="CUF02065.1"/>
    </source>
</evidence>
<proteinExistence type="predicted"/>
<dbReference type="Proteomes" id="UP000051952">
    <property type="component" value="Unassembled WGS sequence"/>
</dbReference>
<accession>A0A0S4IR82</accession>
<dbReference type="InterPro" id="IPR036397">
    <property type="entry name" value="RNaseH_sf"/>
</dbReference>
<feature type="domain" description="DNA-directed DNA polymerase family A palm" evidence="7">
    <location>
        <begin position="1417"/>
        <end position="1667"/>
    </location>
</feature>
<dbReference type="GO" id="GO:0006261">
    <property type="term" value="P:DNA-templated DNA replication"/>
    <property type="evidence" value="ECO:0007669"/>
    <property type="project" value="InterPro"/>
</dbReference>
<evidence type="ECO:0000313" key="9">
    <source>
        <dbReference type="Proteomes" id="UP000051952"/>
    </source>
</evidence>
<dbReference type="InterPro" id="IPR019760">
    <property type="entry name" value="DNA-dir_DNA_pol_A_CS"/>
</dbReference>
<dbReference type="VEuPathDB" id="TriTrypDB:BSAL_89100"/>
<keyword evidence="9" id="KW-1185">Reference proteome</keyword>
<dbReference type="Gene3D" id="1.10.150.20">
    <property type="entry name" value="5' to 3' exonuclease, C-terminal subdomain"/>
    <property type="match status" value="1"/>
</dbReference>
<reference evidence="9" key="1">
    <citation type="submission" date="2015-09" db="EMBL/GenBank/DDBJ databases">
        <authorList>
            <consortium name="Pathogen Informatics"/>
        </authorList>
    </citation>
    <scope>NUCLEOTIDE SEQUENCE [LARGE SCALE GENOMIC DNA]</scope>
    <source>
        <strain evidence="9">Lake Konstanz</strain>
    </source>
</reference>
<dbReference type="GO" id="GO:0006302">
    <property type="term" value="P:double-strand break repair"/>
    <property type="evidence" value="ECO:0007669"/>
    <property type="project" value="TreeGrafter"/>
</dbReference>
<gene>
    <name evidence="8" type="ORF">BSAL_58255</name>
</gene>
<comment type="catalytic activity">
    <reaction evidence="5">
        <text>DNA(n) + a 2'-deoxyribonucleoside 5'-triphosphate = DNA(n+1) + diphosphate</text>
        <dbReference type="Rhea" id="RHEA:22508"/>
        <dbReference type="Rhea" id="RHEA-COMP:17339"/>
        <dbReference type="Rhea" id="RHEA-COMP:17340"/>
        <dbReference type="ChEBI" id="CHEBI:33019"/>
        <dbReference type="ChEBI" id="CHEBI:61560"/>
        <dbReference type="ChEBI" id="CHEBI:173112"/>
        <dbReference type="EC" id="2.7.7.7"/>
    </reaction>
</comment>